<protein>
    <submittedName>
        <fullName evidence="1">Uncharacterized protein</fullName>
    </submittedName>
</protein>
<evidence type="ECO:0000313" key="1">
    <source>
        <dbReference type="EMBL" id="ODQ87594.1"/>
    </source>
</evidence>
<organism evidence="1 2">
    <name type="scientific">Mycolicibacterium holsaticum</name>
    <dbReference type="NCBI Taxonomy" id="152142"/>
    <lineage>
        <taxon>Bacteria</taxon>
        <taxon>Bacillati</taxon>
        <taxon>Actinomycetota</taxon>
        <taxon>Actinomycetes</taxon>
        <taxon>Mycobacteriales</taxon>
        <taxon>Mycobacteriaceae</taxon>
        <taxon>Mycolicibacterium</taxon>
    </lineage>
</organism>
<evidence type="ECO:0000313" key="2">
    <source>
        <dbReference type="Proteomes" id="UP000094243"/>
    </source>
</evidence>
<proteinExistence type="predicted"/>
<keyword evidence="2" id="KW-1185">Reference proteome</keyword>
<dbReference type="Proteomes" id="UP000094243">
    <property type="component" value="Unassembled WGS sequence"/>
</dbReference>
<dbReference type="AlphaFoldDB" id="A0A1E3RCJ3"/>
<reference evidence="2" key="1">
    <citation type="submission" date="2016-09" db="EMBL/GenBank/DDBJ databases">
        <authorList>
            <person name="Greninger A.L."/>
            <person name="Jerome K.R."/>
            <person name="Mcnair B."/>
            <person name="Wallis C."/>
            <person name="Fang F."/>
        </authorList>
    </citation>
    <scope>NUCLEOTIDE SEQUENCE [LARGE SCALE GENOMIC DNA]</scope>
    <source>
        <strain evidence="2">M7</strain>
    </source>
</reference>
<dbReference type="EMBL" id="MIGZ01000123">
    <property type="protein sequence ID" value="ODQ87594.1"/>
    <property type="molecule type" value="Genomic_DNA"/>
</dbReference>
<gene>
    <name evidence="1" type="ORF">BHQ17_18935</name>
</gene>
<accession>A0A1E3RCJ3</accession>
<sequence length="83" mass="9336">MGESFDVDVAVLKYRIPGDHRIAHFLVSTATRFSAGSAALAIGTDRRNEPYENSSAKFGRRDRGWYCVGSLLMTASWIWRELP</sequence>
<name>A0A1E3RCJ3_9MYCO</name>
<comment type="caution">
    <text evidence="1">The sequence shown here is derived from an EMBL/GenBank/DDBJ whole genome shotgun (WGS) entry which is preliminary data.</text>
</comment>